<keyword evidence="2" id="KW-0732">Signal</keyword>
<organism evidence="3 4">
    <name type="scientific">Lysobacter hankyongensis</name>
    <dbReference type="NCBI Taxonomy" id="1176535"/>
    <lineage>
        <taxon>Bacteria</taxon>
        <taxon>Pseudomonadati</taxon>
        <taxon>Pseudomonadota</taxon>
        <taxon>Gammaproteobacteria</taxon>
        <taxon>Lysobacterales</taxon>
        <taxon>Lysobacteraceae</taxon>
        <taxon>Lysobacter</taxon>
    </lineage>
</organism>
<evidence type="ECO:0000256" key="1">
    <source>
        <dbReference type="SAM" id="MobiDB-lite"/>
    </source>
</evidence>
<sequence length="202" mass="21566">MARRQLSAALLPAALAACLTVFAAPGAMAQDPAAVGGHSDPALVGGGGWSAPARPMDTLSPAQFSREGEQNPQRSAQEVETLLGMVRGQLDGSRGDGTAAGNRADAIRYRGDAENLIRRNWDKLGPVTRDLYTAQYGRTNPNDASQRYVSPYGDGGQIENQLLGGAREASESMQTLEDLLLPMLQDLKRGFDTELRNRANGR</sequence>
<reference evidence="4" key="1">
    <citation type="journal article" date="2019" name="Int. J. Syst. Evol. Microbiol.">
        <title>The Global Catalogue of Microorganisms (GCM) 10K type strain sequencing project: providing services to taxonomists for standard genome sequencing and annotation.</title>
        <authorList>
            <consortium name="The Broad Institute Genomics Platform"/>
            <consortium name="The Broad Institute Genome Sequencing Center for Infectious Disease"/>
            <person name="Wu L."/>
            <person name="Ma J."/>
        </authorList>
    </citation>
    <scope>NUCLEOTIDE SEQUENCE [LARGE SCALE GENOMIC DNA]</scope>
    <source>
        <strain evidence="4">JCM 18204</strain>
    </source>
</reference>
<evidence type="ECO:0000313" key="4">
    <source>
        <dbReference type="Proteomes" id="UP001499959"/>
    </source>
</evidence>
<dbReference type="PROSITE" id="PS51257">
    <property type="entry name" value="PROKAR_LIPOPROTEIN"/>
    <property type="match status" value="1"/>
</dbReference>
<evidence type="ECO:0008006" key="5">
    <source>
        <dbReference type="Google" id="ProtNLM"/>
    </source>
</evidence>
<name>A0ABP9AXN6_9GAMM</name>
<feature type="signal peptide" evidence="2">
    <location>
        <begin position="1"/>
        <end position="23"/>
    </location>
</feature>
<protein>
    <recommendedName>
        <fullName evidence="5">Secreted protein</fullName>
    </recommendedName>
</protein>
<gene>
    <name evidence="3" type="ORF">GCM10023307_09190</name>
</gene>
<feature type="region of interest" description="Disordered" evidence="1">
    <location>
        <begin position="46"/>
        <end position="75"/>
    </location>
</feature>
<keyword evidence="4" id="KW-1185">Reference proteome</keyword>
<dbReference type="Proteomes" id="UP001499959">
    <property type="component" value="Unassembled WGS sequence"/>
</dbReference>
<dbReference type="EMBL" id="BAABJE010000002">
    <property type="protein sequence ID" value="GAA4786508.1"/>
    <property type="molecule type" value="Genomic_DNA"/>
</dbReference>
<dbReference type="RefSeq" id="WP_345302125.1">
    <property type="nucleotide sequence ID" value="NZ_BAABJE010000002.1"/>
</dbReference>
<proteinExistence type="predicted"/>
<feature type="chain" id="PRO_5045159110" description="Secreted protein" evidence="2">
    <location>
        <begin position="24"/>
        <end position="202"/>
    </location>
</feature>
<accession>A0ABP9AXN6</accession>
<evidence type="ECO:0000256" key="2">
    <source>
        <dbReference type="SAM" id="SignalP"/>
    </source>
</evidence>
<evidence type="ECO:0000313" key="3">
    <source>
        <dbReference type="EMBL" id="GAA4786508.1"/>
    </source>
</evidence>
<comment type="caution">
    <text evidence="3">The sequence shown here is derived from an EMBL/GenBank/DDBJ whole genome shotgun (WGS) entry which is preliminary data.</text>
</comment>